<accession>A0A4R6NZW6</accession>
<dbReference type="AlphaFoldDB" id="A0A4R6NZW6"/>
<dbReference type="RefSeq" id="WP_084476893.1">
    <property type="nucleotide sequence ID" value="NZ_SNXK01000012.1"/>
</dbReference>
<keyword evidence="2" id="KW-1185">Reference proteome</keyword>
<name>A0A4R6NZW6_NOCIG</name>
<evidence type="ECO:0000313" key="1">
    <source>
        <dbReference type="EMBL" id="TDP29887.1"/>
    </source>
</evidence>
<comment type="caution">
    <text evidence="1">The sequence shown here is derived from an EMBL/GenBank/DDBJ whole genome shotgun (WGS) entry which is preliminary data.</text>
</comment>
<evidence type="ECO:0000313" key="2">
    <source>
        <dbReference type="Proteomes" id="UP000295087"/>
    </source>
</evidence>
<proteinExistence type="predicted"/>
<dbReference type="Proteomes" id="UP000295087">
    <property type="component" value="Unassembled WGS sequence"/>
</dbReference>
<dbReference type="InterPro" id="IPR036397">
    <property type="entry name" value="RNaseH_sf"/>
</dbReference>
<dbReference type="GO" id="GO:0003676">
    <property type="term" value="F:nucleic acid binding"/>
    <property type="evidence" value="ECO:0007669"/>
    <property type="project" value="InterPro"/>
</dbReference>
<protein>
    <submittedName>
        <fullName evidence="1">Uncharacterized protein DUF5051</fullName>
    </submittedName>
</protein>
<dbReference type="EMBL" id="SNXK01000012">
    <property type="protein sequence ID" value="TDP29887.1"/>
    <property type="molecule type" value="Genomic_DNA"/>
</dbReference>
<dbReference type="Gene3D" id="3.30.420.10">
    <property type="entry name" value="Ribonuclease H-like superfamily/Ribonuclease H"/>
    <property type="match status" value="1"/>
</dbReference>
<reference evidence="1 2" key="1">
    <citation type="submission" date="2019-03" db="EMBL/GenBank/DDBJ databases">
        <title>Genomic Encyclopedia of Type Strains, Phase IV (KMG-IV): sequencing the most valuable type-strain genomes for metagenomic binning, comparative biology and taxonomic classification.</title>
        <authorList>
            <person name="Goeker M."/>
        </authorList>
    </citation>
    <scope>NUCLEOTIDE SEQUENCE [LARGE SCALE GENOMIC DNA]</scope>
    <source>
        <strain evidence="1 2">DSM 44496</strain>
    </source>
</reference>
<sequence length="228" mass="25805">MTLYAYDTEFLEDGRTIELISIGIVCEDGREYYAVNSDMPLNQIKANDWLVRNVLPSLPLNWRTGLDRYLAHPRNTFPKPSIDLVDLDTKSTLVKPKWVIANEVREFLVGDLTPAGELDGRPFYFDTDLPELWADYGAYDHVALAQLWGRMIDLPAGVPMYTNDLQQALRKVPDGFEPPEQTEGQHNALADAKHVLRVLRALDDFEESVADRVDIVDGFGRVIRSEAA</sequence>
<gene>
    <name evidence="1" type="ORF">DFR75_112156</name>
</gene>
<organism evidence="1 2">
    <name type="scientific">Nocardia ignorata</name>
    <dbReference type="NCBI Taxonomy" id="145285"/>
    <lineage>
        <taxon>Bacteria</taxon>
        <taxon>Bacillati</taxon>
        <taxon>Actinomycetota</taxon>
        <taxon>Actinomycetes</taxon>
        <taxon>Mycobacteriales</taxon>
        <taxon>Nocardiaceae</taxon>
        <taxon>Nocardia</taxon>
    </lineage>
</organism>